<proteinExistence type="predicted"/>
<dbReference type="InterPro" id="IPR009081">
    <property type="entry name" value="PP-bd_ACP"/>
</dbReference>
<keyword evidence="2" id="KW-0596">Phosphopantetheine</keyword>
<dbReference type="NCBIfam" id="TIGR01733">
    <property type="entry name" value="AA-adenyl-dom"/>
    <property type="match status" value="1"/>
</dbReference>
<evidence type="ECO:0000313" key="6">
    <source>
        <dbReference type="EMBL" id="MFD2234569.1"/>
    </source>
</evidence>
<dbReference type="SUPFAM" id="SSF47336">
    <property type="entry name" value="ACP-like"/>
    <property type="match status" value="1"/>
</dbReference>
<dbReference type="PROSITE" id="PS00455">
    <property type="entry name" value="AMP_BINDING"/>
    <property type="match status" value="1"/>
</dbReference>
<dbReference type="InterPro" id="IPR001242">
    <property type="entry name" value="Condensation_dom"/>
</dbReference>
<protein>
    <submittedName>
        <fullName evidence="6">Amino acid adenylation domain-containing protein</fullName>
    </submittedName>
</protein>
<dbReference type="EMBL" id="JBHUIY010000023">
    <property type="protein sequence ID" value="MFD2234569.1"/>
    <property type="molecule type" value="Genomic_DNA"/>
</dbReference>
<dbReference type="InterPro" id="IPR045851">
    <property type="entry name" value="AMP-bd_C_sf"/>
</dbReference>
<gene>
    <name evidence="6" type="ORF">ACFSNB_12195</name>
</gene>
<evidence type="ECO:0000256" key="4">
    <source>
        <dbReference type="SAM" id="MobiDB-lite"/>
    </source>
</evidence>
<dbReference type="Pfam" id="PF00550">
    <property type="entry name" value="PP-binding"/>
    <property type="match status" value="1"/>
</dbReference>
<dbReference type="Proteomes" id="UP001597296">
    <property type="component" value="Unassembled WGS sequence"/>
</dbReference>
<dbReference type="InterPro" id="IPR023213">
    <property type="entry name" value="CAT-like_dom_sf"/>
</dbReference>
<dbReference type="RefSeq" id="WP_377316915.1">
    <property type="nucleotide sequence ID" value="NZ_JBHUIY010000023.1"/>
</dbReference>
<name>A0ABW5CBB1_9PROT</name>
<feature type="compositionally biased region" description="Basic and acidic residues" evidence="4">
    <location>
        <begin position="770"/>
        <end position="779"/>
    </location>
</feature>
<dbReference type="SUPFAM" id="SSF56801">
    <property type="entry name" value="Acetyl-CoA synthetase-like"/>
    <property type="match status" value="1"/>
</dbReference>
<dbReference type="InterPro" id="IPR025110">
    <property type="entry name" value="AMP-bd_C"/>
</dbReference>
<evidence type="ECO:0000256" key="1">
    <source>
        <dbReference type="ARBA" id="ARBA00001957"/>
    </source>
</evidence>
<accession>A0ABW5CBB1</accession>
<reference evidence="7" key="1">
    <citation type="journal article" date="2019" name="Int. J. Syst. Evol. Microbiol.">
        <title>The Global Catalogue of Microorganisms (GCM) 10K type strain sequencing project: providing services to taxonomists for standard genome sequencing and annotation.</title>
        <authorList>
            <consortium name="The Broad Institute Genomics Platform"/>
            <consortium name="The Broad Institute Genome Sequencing Center for Infectious Disease"/>
            <person name="Wu L."/>
            <person name="Ma J."/>
        </authorList>
    </citation>
    <scope>NUCLEOTIDE SEQUENCE [LARGE SCALE GENOMIC DNA]</scope>
    <source>
        <strain evidence="7">KCTC 15012</strain>
    </source>
</reference>
<dbReference type="PANTHER" id="PTHR45527">
    <property type="entry name" value="NONRIBOSOMAL PEPTIDE SYNTHETASE"/>
    <property type="match status" value="1"/>
</dbReference>
<evidence type="ECO:0000259" key="5">
    <source>
        <dbReference type="PROSITE" id="PS50075"/>
    </source>
</evidence>
<dbReference type="Gene3D" id="3.40.50.12780">
    <property type="entry name" value="N-terminal domain of ligase-like"/>
    <property type="match status" value="1"/>
</dbReference>
<keyword evidence="3" id="KW-0597">Phosphoprotein</keyword>
<evidence type="ECO:0000256" key="3">
    <source>
        <dbReference type="ARBA" id="ARBA00022553"/>
    </source>
</evidence>
<dbReference type="PROSITE" id="PS00012">
    <property type="entry name" value="PHOSPHOPANTETHEINE"/>
    <property type="match status" value="1"/>
</dbReference>
<dbReference type="InterPro" id="IPR010071">
    <property type="entry name" value="AA_adenyl_dom"/>
</dbReference>
<comment type="cofactor">
    <cofactor evidence="1">
        <name>pantetheine 4'-phosphate</name>
        <dbReference type="ChEBI" id="CHEBI:47942"/>
    </cofactor>
</comment>
<dbReference type="InterPro" id="IPR036736">
    <property type="entry name" value="ACP-like_sf"/>
</dbReference>
<dbReference type="PROSITE" id="PS50075">
    <property type="entry name" value="CARRIER"/>
    <property type="match status" value="1"/>
</dbReference>
<feature type="region of interest" description="Disordered" evidence="4">
    <location>
        <begin position="761"/>
        <end position="784"/>
    </location>
</feature>
<evidence type="ECO:0000256" key="2">
    <source>
        <dbReference type="ARBA" id="ARBA00022450"/>
    </source>
</evidence>
<feature type="region of interest" description="Disordered" evidence="4">
    <location>
        <begin position="1"/>
        <end position="21"/>
    </location>
</feature>
<dbReference type="Gene3D" id="1.10.1200.10">
    <property type="entry name" value="ACP-like"/>
    <property type="match status" value="1"/>
</dbReference>
<dbReference type="Gene3D" id="3.30.300.30">
    <property type="match status" value="1"/>
</dbReference>
<dbReference type="Gene3D" id="3.30.559.10">
    <property type="entry name" value="Chloramphenicol acetyltransferase-like domain"/>
    <property type="match status" value="1"/>
</dbReference>
<sequence length="797" mass="83030">MTTRGTLGRAEDGATAGRSAPPDPAAGCFAQAFAATCDRAPAAIAISTAQGDLSFAALDRAANRLAHGLRAAGLVPGEAVGVVVGRSAALPEAFLAILKAGGIYLPLGADLPAERLATMARVAGMRFALRLDPPPPGLAEAAPGLALLDPAECAAGQPDRRPAPCRRPDDPATILFTSGSTGQPKGVPLRHESLVAMVRGHVEAQRIIPDDRILLASAPGFILGFRELCLPLLVGAACVPVGRALLDDPAALAAEMTRRRVSVALFTPSYLRLFQRRAPAGLRLLMTAGERPDPAEARAFARQLECWNMHGATEVCGTICLTRVDPDGDGPIPSGRPFPGTGVHLLDEDGGEAAPGAVGEIHVTGPGVAGRYLGQPELSAAQFVPTRWGLAYRTRDLGRWRPDGQLETLGRIDDVVKLSGQRVALGEIEQTLARHPGIRRAAVLVEGQRLVAFVETEPGAPAPASWRELLTRTLPAAMIPARVTALPGLPLTGAGKVDRRALTALAEAAPAAAAAPPATPLERRIATVWETVLEVAPVGRDDDFFALGGSSLRSIQLAARLRAEGIPVEARTLLLARTVAALAARIEEAAEAPPPAAADTITLGEQEFWAAWRLGRPQAGALVRRVLAVSGAVPPPPRWAAAWAALIARHPALRGGFDAESDGTVRPLRRDPADTAAPFPVEAVADPAAARARIEAHLAVPFDPARPPLARAGLVRIAAAEGTGGETLLWLGIHHAVADGESVRQLESDLLALVEGNALPPASDGPALARAEEARHRDGPAAAAARQEWRDRLAALA</sequence>
<dbReference type="CDD" id="cd05930">
    <property type="entry name" value="A_NRPS"/>
    <property type="match status" value="1"/>
</dbReference>
<dbReference type="PANTHER" id="PTHR45527:SF1">
    <property type="entry name" value="FATTY ACID SYNTHASE"/>
    <property type="match status" value="1"/>
</dbReference>
<comment type="caution">
    <text evidence="6">The sequence shown here is derived from an EMBL/GenBank/DDBJ whole genome shotgun (WGS) entry which is preliminary data.</text>
</comment>
<dbReference type="Pfam" id="PF00668">
    <property type="entry name" value="Condensation"/>
    <property type="match status" value="1"/>
</dbReference>
<keyword evidence="7" id="KW-1185">Reference proteome</keyword>
<evidence type="ECO:0000313" key="7">
    <source>
        <dbReference type="Proteomes" id="UP001597296"/>
    </source>
</evidence>
<feature type="domain" description="Carrier" evidence="5">
    <location>
        <begin position="516"/>
        <end position="590"/>
    </location>
</feature>
<dbReference type="Pfam" id="PF13193">
    <property type="entry name" value="AMP-binding_C"/>
    <property type="match status" value="1"/>
</dbReference>
<feature type="non-terminal residue" evidence="6">
    <location>
        <position position="797"/>
    </location>
</feature>
<dbReference type="InterPro" id="IPR006162">
    <property type="entry name" value="Ppantetheine_attach_site"/>
</dbReference>
<dbReference type="InterPro" id="IPR020845">
    <property type="entry name" value="AMP-binding_CS"/>
</dbReference>
<dbReference type="SUPFAM" id="SSF52777">
    <property type="entry name" value="CoA-dependent acyltransferases"/>
    <property type="match status" value="1"/>
</dbReference>
<organism evidence="6 7">
    <name type="scientific">Phaeospirillum tilakii</name>
    <dbReference type="NCBI Taxonomy" id="741673"/>
    <lineage>
        <taxon>Bacteria</taxon>
        <taxon>Pseudomonadati</taxon>
        <taxon>Pseudomonadota</taxon>
        <taxon>Alphaproteobacteria</taxon>
        <taxon>Rhodospirillales</taxon>
        <taxon>Rhodospirillaceae</taxon>
        <taxon>Phaeospirillum</taxon>
    </lineage>
</organism>
<dbReference type="InterPro" id="IPR042099">
    <property type="entry name" value="ANL_N_sf"/>
</dbReference>
<dbReference type="Pfam" id="PF00501">
    <property type="entry name" value="AMP-binding"/>
    <property type="match status" value="1"/>
</dbReference>
<dbReference type="InterPro" id="IPR000873">
    <property type="entry name" value="AMP-dep_synth/lig_dom"/>
</dbReference>